<evidence type="ECO:0000313" key="1">
    <source>
        <dbReference type="EMBL" id="SBQ69420.1"/>
    </source>
</evidence>
<dbReference type="AlphaFoldDB" id="A0A1A8GCF3"/>
<reference evidence="1" key="2">
    <citation type="submission" date="2016-06" db="EMBL/GenBank/DDBJ databases">
        <title>The genome of a short-lived fish provides insights into sex chromosome evolution and the genetic control of aging.</title>
        <authorList>
            <person name="Reichwald K."/>
            <person name="Felder M."/>
            <person name="Petzold A."/>
            <person name="Koch P."/>
            <person name="Groth M."/>
            <person name="Platzer M."/>
        </authorList>
    </citation>
    <scope>NUCLEOTIDE SEQUENCE</scope>
    <source>
        <tissue evidence="1">Brain</tissue>
    </source>
</reference>
<protein>
    <submittedName>
        <fullName evidence="1">Uncharacterized protein</fullName>
    </submittedName>
</protein>
<accession>A0A1A8GCF3</accession>
<sequence length="49" mass="5456">HGLLFHPRVFTADGQPLRCSSTRGCGQRRCLHHCIQIANESHMQKVATG</sequence>
<feature type="non-terminal residue" evidence="1">
    <location>
        <position position="49"/>
    </location>
</feature>
<feature type="non-terminal residue" evidence="1">
    <location>
        <position position="1"/>
    </location>
</feature>
<proteinExistence type="predicted"/>
<name>A0A1A8GCF3_9TELE</name>
<gene>
    <name evidence="1" type="primary">Nfu_g_1_005744</name>
</gene>
<dbReference type="EMBL" id="HAEC01001343">
    <property type="protein sequence ID" value="SBQ69420.1"/>
    <property type="molecule type" value="Transcribed_RNA"/>
</dbReference>
<organism evidence="1">
    <name type="scientific">Nothobranchius korthausae</name>
    <dbReference type="NCBI Taxonomy" id="1143690"/>
    <lineage>
        <taxon>Eukaryota</taxon>
        <taxon>Metazoa</taxon>
        <taxon>Chordata</taxon>
        <taxon>Craniata</taxon>
        <taxon>Vertebrata</taxon>
        <taxon>Euteleostomi</taxon>
        <taxon>Actinopterygii</taxon>
        <taxon>Neopterygii</taxon>
        <taxon>Teleostei</taxon>
        <taxon>Neoteleostei</taxon>
        <taxon>Acanthomorphata</taxon>
        <taxon>Ovalentaria</taxon>
        <taxon>Atherinomorphae</taxon>
        <taxon>Cyprinodontiformes</taxon>
        <taxon>Nothobranchiidae</taxon>
        <taxon>Nothobranchius</taxon>
    </lineage>
</organism>
<reference evidence="1" key="1">
    <citation type="submission" date="2016-05" db="EMBL/GenBank/DDBJ databases">
        <authorList>
            <person name="Lavstsen T."/>
            <person name="Jespersen J.S."/>
        </authorList>
    </citation>
    <scope>NUCLEOTIDE SEQUENCE</scope>
    <source>
        <tissue evidence="1">Brain</tissue>
    </source>
</reference>